<reference evidence="2" key="1">
    <citation type="journal article" date="2014" name="Proc. Natl. Acad. Sci. U.S.A.">
        <title>Extensive sampling of basidiomycete genomes demonstrates inadequacy of the white-rot/brown-rot paradigm for wood decay fungi.</title>
        <authorList>
            <person name="Riley R."/>
            <person name="Salamov A.A."/>
            <person name="Brown D.W."/>
            <person name="Nagy L.G."/>
            <person name="Floudas D."/>
            <person name="Held B.W."/>
            <person name="Levasseur A."/>
            <person name="Lombard V."/>
            <person name="Morin E."/>
            <person name="Otillar R."/>
            <person name="Lindquist E.A."/>
            <person name="Sun H."/>
            <person name="LaButti K.M."/>
            <person name="Schmutz J."/>
            <person name="Jabbour D."/>
            <person name="Luo H."/>
            <person name="Baker S.E."/>
            <person name="Pisabarro A.G."/>
            <person name="Walton J.D."/>
            <person name="Blanchette R.A."/>
            <person name="Henrissat B."/>
            <person name="Martin F."/>
            <person name="Cullen D."/>
            <person name="Hibbett D.S."/>
            <person name="Grigoriev I.V."/>
        </authorList>
    </citation>
    <scope>NUCLEOTIDE SEQUENCE [LARGE SCALE GENOMIC DNA]</scope>
    <source>
        <strain evidence="2">MUCL 33604</strain>
    </source>
</reference>
<keyword evidence="2" id="KW-1185">Reference proteome</keyword>
<accession>A0A067Q5I0</accession>
<evidence type="ECO:0000313" key="2">
    <source>
        <dbReference type="Proteomes" id="UP000027265"/>
    </source>
</evidence>
<dbReference type="AlphaFoldDB" id="A0A067Q5I0"/>
<gene>
    <name evidence="1" type="ORF">JAAARDRAFT_277799</name>
</gene>
<dbReference type="HOGENOM" id="CLU_2027069_0_0_1"/>
<protein>
    <submittedName>
        <fullName evidence="1">Uncharacterized protein</fullName>
    </submittedName>
</protein>
<dbReference type="InParanoid" id="A0A067Q5I0"/>
<sequence length="122" mass="13581">MSLTILGDLGLITPLFGNFRSFPSPVSPSIHPPQPRDLLRSYRCALPHWKPTNTPTDTPGRLPHSTPRNAITSTYLANNPTSAMVPFKIRRLAPPLTATMFSCRLLYPSISFDRDSSWSSRS</sequence>
<name>A0A067Q5I0_9AGAM</name>
<proteinExistence type="predicted"/>
<dbReference type="Proteomes" id="UP000027265">
    <property type="component" value="Unassembled WGS sequence"/>
</dbReference>
<organism evidence="1 2">
    <name type="scientific">Jaapia argillacea MUCL 33604</name>
    <dbReference type="NCBI Taxonomy" id="933084"/>
    <lineage>
        <taxon>Eukaryota</taxon>
        <taxon>Fungi</taxon>
        <taxon>Dikarya</taxon>
        <taxon>Basidiomycota</taxon>
        <taxon>Agaricomycotina</taxon>
        <taxon>Agaricomycetes</taxon>
        <taxon>Agaricomycetidae</taxon>
        <taxon>Jaapiales</taxon>
        <taxon>Jaapiaceae</taxon>
        <taxon>Jaapia</taxon>
    </lineage>
</organism>
<dbReference type="EMBL" id="KL197719">
    <property type="protein sequence ID" value="KDQ57846.1"/>
    <property type="molecule type" value="Genomic_DNA"/>
</dbReference>
<evidence type="ECO:0000313" key="1">
    <source>
        <dbReference type="EMBL" id="KDQ57846.1"/>
    </source>
</evidence>